<evidence type="ECO:0000256" key="4">
    <source>
        <dbReference type="ARBA" id="ARBA00011738"/>
    </source>
</evidence>
<keyword evidence="9 15" id="KW-0808">Transferase</keyword>
<keyword evidence="7 15" id="KW-0963">Cytoplasm</keyword>
<evidence type="ECO:0000256" key="11">
    <source>
        <dbReference type="ARBA" id="ARBA00022694"/>
    </source>
</evidence>
<evidence type="ECO:0000256" key="1">
    <source>
        <dbReference type="ARBA" id="ARBA00002634"/>
    </source>
</evidence>
<evidence type="ECO:0000313" key="20">
    <source>
        <dbReference type="Proteomes" id="UP000183085"/>
    </source>
</evidence>
<evidence type="ECO:0000256" key="12">
    <source>
        <dbReference type="ARBA" id="ARBA00029736"/>
    </source>
</evidence>
<evidence type="ECO:0000256" key="3">
    <source>
        <dbReference type="ARBA" id="ARBA00007630"/>
    </source>
</evidence>
<evidence type="ECO:0000259" key="18">
    <source>
        <dbReference type="Pfam" id="PF01746"/>
    </source>
</evidence>
<evidence type="ECO:0000256" key="16">
    <source>
        <dbReference type="PIRSR" id="PIRSR000386-1"/>
    </source>
</evidence>
<evidence type="ECO:0000256" key="9">
    <source>
        <dbReference type="ARBA" id="ARBA00022679"/>
    </source>
</evidence>
<evidence type="ECO:0000256" key="8">
    <source>
        <dbReference type="ARBA" id="ARBA00022603"/>
    </source>
</evidence>
<keyword evidence="8 15" id="KW-0489">Methyltransferase</keyword>
<comment type="caution">
    <text evidence="19">The sequence shown here is derived from an EMBL/GenBank/DDBJ whole genome shotgun (WGS) entry which is preliminary data.</text>
</comment>
<evidence type="ECO:0000256" key="6">
    <source>
        <dbReference type="ARBA" id="ARBA00014679"/>
    </source>
</evidence>
<evidence type="ECO:0000256" key="13">
    <source>
        <dbReference type="ARBA" id="ARBA00033392"/>
    </source>
</evidence>
<dbReference type="SUPFAM" id="SSF75217">
    <property type="entry name" value="alpha/beta knot"/>
    <property type="match status" value="1"/>
</dbReference>
<evidence type="ECO:0000256" key="14">
    <source>
        <dbReference type="ARBA" id="ARBA00047783"/>
    </source>
</evidence>
<dbReference type="GO" id="GO:0002939">
    <property type="term" value="P:tRNA N1-guanine methylation"/>
    <property type="evidence" value="ECO:0007669"/>
    <property type="project" value="TreeGrafter"/>
</dbReference>
<protein>
    <recommendedName>
        <fullName evidence="6 15">tRNA (guanine-N(1)-)-methyltransferase</fullName>
        <ecNumber evidence="5 15">2.1.1.228</ecNumber>
    </recommendedName>
    <alternativeName>
        <fullName evidence="12 15">M1G-methyltransferase</fullName>
    </alternativeName>
    <alternativeName>
        <fullName evidence="13 15">tRNA [GM37] methyltransferase</fullName>
    </alternativeName>
</protein>
<evidence type="ECO:0000313" key="19">
    <source>
        <dbReference type="EMBL" id="OIP36328.1"/>
    </source>
</evidence>
<dbReference type="InterPro" id="IPR029028">
    <property type="entry name" value="Alpha/beta_knot_MTases"/>
</dbReference>
<dbReference type="FunFam" id="3.40.1280.10:FF:000001">
    <property type="entry name" value="tRNA (guanine-N(1)-)-methyltransferase"/>
    <property type="match status" value="1"/>
</dbReference>
<reference evidence="19 20" key="1">
    <citation type="journal article" date="2016" name="Environ. Microbiol.">
        <title>Genomic resolution of a cold subsurface aquifer community provides metabolic insights for novel microbes adapted to high CO concentrations.</title>
        <authorList>
            <person name="Probst A.J."/>
            <person name="Castelle C.J."/>
            <person name="Singh A."/>
            <person name="Brown C.T."/>
            <person name="Anantharaman K."/>
            <person name="Sharon I."/>
            <person name="Hug L.A."/>
            <person name="Burstein D."/>
            <person name="Emerson J.B."/>
            <person name="Thomas B.C."/>
            <person name="Banfield J.F."/>
        </authorList>
    </citation>
    <scope>NUCLEOTIDE SEQUENCE [LARGE SCALE GENOMIC DNA]</scope>
    <source>
        <strain evidence="19">CG2_30_40_21</strain>
    </source>
</reference>
<dbReference type="Gene3D" id="1.10.1270.20">
    <property type="entry name" value="tRNA(m1g37)methyltransferase, domain 2"/>
    <property type="match status" value="1"/>
</dbReference>
<dbReference type="FunFam" id="1.10.1270.20:FF:000001">
    <property type="entry name" value="tRNA (guanine-N(1)-)-methyltransferase"/>
    <property type="match status" value="1"/>
</dbReference>
<dbReference type="EC" id="2.1.1.228" evidence="5 15"/>
<keyword evidence="10 15" id="KW-0949">S-adenosyl-L-methionine</keyword>
<dbReference type="EMBL" id="MNYI01000244">
    <property type="protein sequence ID" value="OIP36328.1"/>
    <property type="molecule type" value="Genomic_DNA"/>
</dbReference>
<evidence type="ECO:0000256" key="5">
    <source>
        <dbReference type="ARBA" id="ARBA00012807"/>
    </source>
</evidence>
<comment type="catalytic activity">
    <reaction evidence="14 15 17">
        <text>guanosine(37) in tRNA + S-adenosyl-L-methionine = N(1)-methylguanosine(37) in tRNA + S-adenosyl-L-homocysteine + H(+)</text>
        <dbReference type="Rhea" id="RHEA:36899"/>
        <dbReference type="Rhea" id="RHEA-COMP:10145"/>
        <dbReference type="Rhea" id="RHEA-COMP:10147"/>
        <dbReference type="ChEBI" id="CHEBI:15378"/>
        <dbReference type="ChEBI" id="CHEBI:57856"/>
        <dbReference type="ChEBI" id="CHEBI:59789"/>
        <dbReference type="ChEBI" id="CHEBI:73542"/>
        <dbReference type="ChEBI" id="CHEBI:74269"/>
        <dbReference type="EC" id="2.1.1.228"/>
    </reaction>
</comment>
<comment type="function">
    <text evidence="1 15 17">Specifically methylates guanosine-37 in various tRNAs.</text>
</comment>
<sequence length="236" mass="26485">MKINILTLFPGILEGAFKESILHRAIQKKILDVNIVNIRDFALDKHHTCDDAPYGGGPGMVLKTEPIIAAYEGLAETGVTILLTPQGQSFNHRIAKELSEKKTLSFICGHYEGIDERVKELIVDMELSIGDFVTTGGEIPCLVVIDALVRLIPGVVGNYDSVKEDSFYESILDYPHYTRPAEFRGVRVPDVLLSGNHAQIKQWRWKQALKKTMLVRPDILKKLNMSKEAMKLLEEV</sequence>
<evidence type="ECO:0000256" key="15">
    <source>
        <dbReference type="HAMAP-Rule" id="MF_00605"/>
    </source>
</evidence>
<organism evidence="19 20">
    <name type="scientific">Candidatus Desantisbacteria bacterium CG2_30_40_21</name>
    <dbReference type="NCBI Taxonomy" id="1817895"/>
    <lineage>
        <taxon>Bacteria</taxon>
        <taxon>Candidatus Desantisiibacteriota</taxon>
    </lineage>
</organism>
<evidence type="ECO:0000256" key="7">
    <source>
        <dbReference type="ARBA" id="ARBA00022490"/>
    </source>
</evidence>
<dbReference type="PANTHER" id="PTHR46417">
    <property type="entry name" value="TRNA (GUANINE-N(1)-)-METHYLTRANSFERASE"/>
    <property type="match status" value="1"/>
</dbReference>
<evidence type="ECO:0000256" key="10">
    <source>
        <dbReference type="ARBA" id="ARBA00022691"/>
    </source>
</evidence>
<dbReference type="InterPro" id="IPR002649">
    <property type="entry name" value="tRNA_m1G_MeTrfase_TrmD"/>
</dbReference>
<dbReference type="Proteomes" id="UP000183085">
    <property type="component" value="Unassembled WGS sequence"/>
</dbReference>
<dbReference type="InterPro" id="IPR016009">
    <property type="entry name" value="tRNA_MeTrfase_TRMD/TRM10"/>
</dbReference>
<dbReference type="NCBIfam" id="NF000648">
    <property type="entry name" value="PRK00026.1"/>
    <property type="match status" value="1"/>
</dbReference>
<dbReference type="InterPro" id="IPR029026">
    <property type="entry name" value="tRNA_m1G_MTases_N"/>
</dbReference>
<dbReference type="InterPro" id="IPR023148">
    <property type="entry name" value="tRNA_m1G_MeTrfase_C_sf"/>
</dbReference>
<dbReference type="HAMAP" id="MF_00605">
    <property type="entry name" value="TrmD"/>
    <property type="match status" value="1"/>
</dbReference>
<dbReference type="STRING" id="1817895.AUJ95_09525"/>
<dbReference type="AlphaFoldDB" id="A0A1J5E0X5"/>
<feature type="domain" description="tRNA methyltransferase TRMD/TRM10-type" evidence="18">
    <location>
        <begin position="1"/>
        <end position="222"/>
    </location>
</feature>
<dbReference type="PANTHER" id="PTHR46417:SF1">
    <property type="entry name" value="TRNA (GUANINE-N(1)-)-METHYLTRANSFERASE"/>
    <property type="match status" value="1"/>
</dbReference>
<proteinExistence type="inferred from homology"/>
<dbReference type="GO" id="GO:0052906">
    <property type="term" value="F:tRNA (guanine(37)-N1)-methyltransferase activity"/>
    <property type="evidence" value="ECO:0007669"/>
    <property type="project" value="UniProtKB-UniRule"/>
</dbReference>
<gene>
    <name evidence="15" type="primary">trmD</name>
    <name evidence="19" type="ORF">AUJ95_09525</name>
</gene>
<dbReference type="GO" id="GO:0005829">
    <property type="term" value="C:cytosol"/>
    <property type="evidence" value="ECO:0007669"/>
    <property type="project" value="TreeGrafter"/>
</dbReference>
<dbReference type="CDD" id="cd18080">
    <property type="entry name" value="TrmD-like"/>
    <property type="match status" value="1"/>
</dbReference>
<keyword evidence="11 15" id="KW-0819">tRNA processing</keyword>
<accession>A0A1J5E0X5</accession>
<name>A0A1J5E0X5_9BACT</name>
<feature type="binding site" evidence="15 16">
    <location>
        <position position="109"/>
    </location>
    <ligand>
        <name>S-adenosyl-L-methionine</name>
        <dbReference type="ChEBI" id="CHEBI:59789"/>
    </ligand>
</feature>
<evidence type="ECO:0000256" key="17">
    <source>
        <dbReference type="RuleBase" id="RU003464"/>
    </source>
</evidence>
<comment type="similarity">
    <text evidence="3 15 17">Belongs to the RNA methyltransferase TrmD family.</text>
</comment>
<comment type="subunit">
    <text evidence="4 15 17">Homodimer.</text>
</comment>
<evidence type="ECO:0000256" key="2">
    <source>
        <dbReference type="ARBA" id="ARBA00004496"/>
    </source>
</evidence>
<dbReference type="PIRSF" id="PIRSF000386">
    <property type="entry name" value="tRNA_mtase"/>
    <property type="match status" value="1"/>
</dbReference>
<comment type="caution">
    <text evidence="15">Lacks conserved residue(s) required for the propagation of feature annotation.</text>
</comment>
<dbReference type="Gene3D" id="3.40.1280.10">
    <property type="match status" value="1"/>
</dbReference>
<comment type="subcellular location">
    <subcellularLocation>
        <location evidence="2 15 17">Cytoplasm</location>
    </subcellularLocation>
</comment>
<dbReference type="NCBIfam" id="TIGR00088">
    <property type="entry name" value="trmD"/>
    <property type="match status" value="1"/>
</dbReference>
<dbReference type="Pfam" id="PF01746">
    <property type="entry name" value="tRNA_m1G_MT"/>
    <property type="match status" value="1"/>
</dbReference>